<dbReference type="RefSeq" id="WP_025328954.1">
    <property type="nucleotide sequence ID" value="NZ_JACI01000002.1"/>
</dbReference>
<dbReference type="SUPFAM" id="SSF160191">
    <property type="entry name" value="YcgL-like"/>
    <property type="match status" value="1"/>
</dbReference>
<feature type="domain" description="YcgL" evidence="2">
    <location>
        <begin position="1"/>
        <end position="85"/>
    </location>
</feature>
<dbReference type="PATRIC" id="fig|1261658.3.peg.2136"/>
<dbReference type="Proteomes" id="UP000078358">
    <property type="component" value="Unassembled WGS sequence"/>
</dbReference>
<dbReference type="EMBL" id="JACI01000002">
    <property type="protein sequence ID" value="OAQ14778.1"/>
    <property type="molecule type" value="Genomic_DNA"/>
</dbReference>
<evidence type="ECO:0000256" key="1">
    <source>
        <dbReference type="HAMAP-Rule" id="MF_01866"/>
    </source>
</evidence>
<dbReference type="HAMAP" id="MF_01866">
    <property type="entry name" value="UPF0745"/>
    <property type="match status" value="1"/>
</dbReference>
<evidence type="ECO:0000259" key="2">
    <source>
        <dbReference type="PROSITE" id="PS51648"/>
    </source>
</evidence>
<comment type="caution">
    <text evidence="3">The sequence shown here is derived from an EMBL/GenBank/DDBJ whole genome shotgun (WGS) entry which is preliminary data.</text>
</comment>
<name>A0A179CZ32_BIBTR</name>
<dbReference type="InterPro" id="IPR027354">
    <property type="entry name" value="YcgL_dom"/>
</dbReference>
<reference evidence="3 4" key="1">
    <citation type="submission" date="2014-01" db="EMBL/GenBank/DDBJ databases">
        <authorList>
            <person name="Zuccon D."/>
        </authorList>
    </citation>
    <scope>NUCLEOTIDE SEQUENCE [LARGE SCALE GENOMIC DNA]</scope>
    <source>
        <strain evidence="3 4">Y31</strain>
    </source>
</reference>
<dbReference type="PANTHER" id="PTHR38109">
    <property type="entry name" value="PROTEIN YCGL"/>
    <property type="match status" value="1"/>
</dbReference>
<organism evidence="3 4">
    <name type="scientific">Bibersteinia trehalosi Y31</name>
    <dbReference type="NCBI Taxonomy" id="1261658"/>
    <lineage>
        <taxon>Bacteria</taxon>
        <taxon>Pseudomonadati</taxon>
        <taxon>Pseudomonadota</taxon>
        <taxon>Gammaproteobacteria</taxon>
        <taxon>Pasteurellales</taxon>
        <taxon>Pasteurellaceae</taxon>
        <taxon>Bibersteinia</taxon>
    </lineage>
</organism>
<dbReference type="PROSITE" id="PS51648">
    <property type="entry name" value="YCGL"/>
    <property type="match status" value="1"/>
</dbReference>
<proteinExistence type="inferred from homology"/>
<dbReference type="Pfam" id="PF05166">
    <property type="entry name" value="YcgL"/>
    <property type="match status" value="1"/>
</dbReference>
<dbReference type="PANTHER" id="PTHR38109:SF1">
    <property type="entry name" value="PROTEIN YCGL"/>
    <property type="match status" value="1"/>
</dbReference>
<dbReference type="AlphaFoldDB" id="A0A179CZ32"/>
<gene>
    <name evidence="3" type="ORF">F480_10675</name>
</gene>
<dbReference type="InterPro" id="IPR038068">
    <property type="entry name" value="YcgL-like_sf"/>
</dbReference>
<sequence length="96" mass="11022">MLCAIYKSPKKAGMYLYVAKRDHFDDVPQSLREMFGKPQFVMLFNLAGDKPLIRADKQEVQQKIAREGFYLQMPPPSENLLEGFLAQQEKEVSGEP</sequence>
<evidence type="ECO:0000313" key="3">
    <source>
        <dbReference type="EMBL" id="OAQ14778.1"/>
    </source>
</evidence>
<evidence type="ECO:0000313" key="4">
    <source>
        <dbReference type="Proteomes" id="UP000078358"/>
    </source>
</evidence>
<dbReference type="Gene3D" id="3.10.510.20">
    <property type="entry name" value="YcgL domain"/>
    <property type="match status" value="1"/>
</dbReference>
<accession>A0A179CZ32</accession>
<protein>
    <recommendedName>
        <fullName evidence="1">YcgL domain-containing protein F480_10675</fullName>
    </recommendedName>
</protein>